<keyword evidence="1" id="KW-1185">Reference proteome</keyword>
<reference evidence="2" key="1">
    <citation type="submission" date="2022-11" db="UniProtKB">
        <authorList>
            <consortium name="WormBaseParasite"/>
        </authorList>
    </citation>
    <scope>IDENTIFICATION</scope>
</reference>
<protein>
    <submittedName>
        <fullName evidence="2">Uncharacterized protein</fullName>
    </submittedName>
</protein>
<organism evidence="1 2">
    <name type="scientific">Romanomermis culicivorax</name>
    <name type="common">Nematode worm</name>
    <dbReference type="NCBI Taxonomy" id="13658"/>
    <lineage>
        <taxon>Eukaryota</taxon>
        <taxon>Metazoa</taxon>
        <taxon>Ecdysozoa</taxon>
        <taxon>Nematoda</taxon>
        <taxon>Enoplea</taxon>
        <taxon>Dorylaimia</taxon>
        <taxon>Mermithida</taxon>
        <taxon>Mermithoidea</taxon>
        <taxon>Mermithidae</taxon>
        <taxon>Romanomermis</taxon>
    </lineage>
</organism>
<dbReference type="WBParaSite" id="nRc.2.0.1.t41624-RA">
    <property type="protein sequence ID" value="nRc.2.0.1.t41624-RA"/>
    <property type="gene ID" value="nRc.2.0.1.g41624"/>
</dbReference>
<evidence type="ECO:0000313" key="1">
    <source>
        <dbReference type="Proteomes" id="UP000887565"/>
    </source>
</evidence>
<accession>A0A915KRV5</accession>
<evidence type="ECO:0000313" key="2">
    <source>
        <dbReference type="WBParaSite" id="nRc.2.0.1.t41624-RA"/>
    </source>
</evidence>
<sequence>MISMNAEKQTRMGRQKTSAKLRRQSYFGAHNIGRQSETCAKLLLRKPFGVVERFSLLVVRSLNFAVAKQFLSHFVDHLTIGYTLSRVAFCQFTPMLRPEFYFGNYFDLNSIKRSIVYANFVPCVNEMTCSGQIAVNK</sequence>
<dbReference type="AlphaFoldDB" id="A0A915KRV5"/>
<dbReference type="SUPFAM" id="SSF53300">
    <property type="entry name" value="vWA-like"/>
    <property type="match status" value="1"/>
</dbReference>
<proteinExistence type="predicted"/>
<dbReference type="InterPro" id="IPR036465">
    <property type="entry name" value="vWFA_dom_sf"/>
</dbReference>
<dbReference type="Proteomes" id="UP000887565">
    <property type="component" value="Unplaced"/>
</dbReference>
<name>A0A915KRV5_ROMCU</name>